<reference evidence="18" key="1">
    <citation type="submission" date="2022-02" db="EMBL/GenBank/DDBJ databases">
        <title>Vibrio sp. nov., a new bacterium isolated from Bohai sea, China.</title>
        <authorList>
            <person name="Yuan Y."/>
        </authorList>
    </citation>
    <scope>NUCLEOTIDE SEQUENCE</scope>
    <source>
        <strain evidence="18">DBSS07</strain>
    </source>
</reference>
<feature type="active site" description="Proton acceptor" evidence="13">
    <location>
        <position position="63"/>
    </location>
</feature>
<dbReference type="InterPro" id="IPR012338">
    <property type="entry name" value="Beta-lactam/transpept-like"/>
</dbReference>
<evidence type="ECO:0000256" key="8">
    <source>
        <dbReference type="ARBA" id="ARBA00022801"/>
    </source>
</evidence>
<dbReference type="GO" id="GO:0006508">
    <property type="term" value="P:proteolysis"/>
    <property type="evidence" value="ECO:0007669"/>
    <property type="project" value="UniProtKB-KW"/>
</dbReference>
<dbReference type="Gene3D" id="3.40.710.10">
    <property type="entry name" value="DD-peptidase/beta-lactamase superfamily"/>
    <property type="match status" value="1"/>
</dbReference>
<sequence length="397" mass="43054">MKRGLSASICLLLIMISLPSTAVITPNPPELSAKGYVLMDFNSGAVIAQQNARTELAPASLTKLMTAFVVGQEIRSGRLAWDDVVSVSKNAWSANFQGSSLMFIKPKDEITVRNLMTGLIVQSGNDAAVALAEHIAGSESAFVSLMNGWAQSLSLEDTRFINAHGLDGDGIKTSPLDMARLLTALIKELPEVYQLYGLKTFQWNDITQYNRNKLLWDRSIDVDGGKTGYTEAAGYSLVSSATEGSMRLISVVMGASSEQSRASASKALLNYGFRFFDTQQVMDEGQIEARVRVWKGQPENVGALVDQDAYLTLPRTVSSGLSKKVIVDKWITAPLAKGDLLGRVEWRNGGNIVATYPVVSAEDVTLSGWVGQVWDGIKLRFSKMLAWLSSQMGGGND</sequence>
<dbReference type="InterPro" id="IPR012907">
    <property type="entry name" value="Peptidase_S11_C"/>
</dbReference>
<dbReference type="Proteomes" id="UP001155586">
    <property type="component" value="Unassembled WGS sequence"/>
</dbReference>
<feature type="active site" description="Acyl-ester intermediate" evidence="13">
    <location>
        <position position="60"/>
    </location>
</feature>
<dbReference type="EMBL" id="JAKRRX010000175">
    <property type="protein sequence ID" value="MCW8336075.1"/>
    <property type="molecule type" value="Genomic_DNA"/>
</dbReference>
<evidence type="ECO:0000256" key="13">
    <source>
        <dbReference type="PIRSR" id="PIRSR618044-1"/>
    </source>
</evidence>
<dbReference type="PANTHER" id="PTHR21581">
    <property type="entry name" value="D-ALANYL-D-ALANINE CARBOXYPEPTIDASE"/>
    <property type="match status" value="1"/>
</dbReference>
<dbReference type="SMART" id="SM00936">
    <property type="entry name" value="PBP5_C"/>
    <property type="match status" value="1"/>
</dbReference>
<dbReference type="Pfam" id="PF00768">
    <property type="entry name" value="Peptidase_S11"/>
    <property type="match status" value="1"/>
</dbReference>
<dbReference type="InterPro" id="IPR001967">
    <property type="entry name" value="Peptidase_S11_N"/>
</dbReference>
<dbReference type="GO" id="GO:0009002">
    <property type="term" value="F:serine-type D-Ala-D-Ala carboxypeptidase activity"/>
    <property type="evidence" value="ECO:0007669"/>
    <property type="project" value="UniProtKB-EC"/>
</dbReference>
<evidence type="ECO:0000259" key="17">
    <source>
        <dbReference type="SMART" id="SM00936"/>
    </source>
</evidence>
<keyword evidence="10" id="KW-0573">Peptidoglycan synthesis</keyword>
<evidence type="ECO:0000256" key="16">
    <source>
        <dbReference type="SAM" id="SignalP"/>
    </source>
</evidence>
<keyword evidence="11" id="KW-0961">Cell wall biogenesis/degradation</keyword>
<evidence type="ECO:0000256" key="2">
    <source>
        <dbReference type="ARBA" id="ARBA00004752"/>
    </source>
</evidence>
<dbReference type="InterPro" id="IPR018044">
    <property type="entry name" value="Peptidase_S11"/>
</dbReference>
<evidence type="ECO:0000256" key="12">
    <source>
        <dbReference type="ARBA" id="ARBA00034000"/>
    </source>
</evidence>
<feature type="binding site" evidence="14">
    <location>
        <position position="226"/>
    </location>
    <ligand>
        <name>substrate</name>
    </ligand>
</feature>
<dbReference type="SUPFAM" id="SSF56601">
    <property type="entry name" value="beta-lactamase/transpeptidase-like"/>
    <property type="match status" value="1"/>
</dbReference>
<evidence type="ECO:0000256" key="1">
    <source>
        <dbReference type="ARBA" id="ARBA00003217"/>
    </source>
</evidence>
<evidence type="ECO:0000256" key="15">
    <source>
        <dbReference type="RuleBase" id="RU004016"/>
    </source>
</evidence>
<dbReference type="Gene3D" id="2.60.410.10">
    <property type="entry name" value="D-Ala-D-Ala carboxypeptidase, C-terminal domain"/>
    <property type="match status" value="1"/>
</dbReference>
<dbReference type="EC" id="3.4.16.4" evidence="4"/>
<evidence type="ECO:0000256" key="3">
    <source>
        <dbReference type="ARBA" id="ARBA00007164"/>
    </source>
</evidence>
<keyword evidence="8" id="KW-0378">Hydrolase</keyword>
<name>A0A9X3CI24_9VIBR</name>
<evidence type="ECO:0000256" key="4">
    <source>
        <dbReference type="ARBA" id="ARBA00012448"/>
    </source>
</evidence>
<comment type="similarity">
    <text evidence="3 15">Belongs to the peptidase S11 family.</text>
</comment>
<feature type="chain" id="PRO_5040942394" description="serine-type D-Ala-D-Ala carboxypeptidase" evidence="16">
    <location>
        <begin position="23"/>
        <end position="397"/>
    </location>
</feature>
<dbReference type="GO" id="GO:0008360">
    <property type="term" value="P:regulation of cell shape"/>
    <property type="evidence" value="ECO:0007669"/>
    <property type="project" value="UniProtKB-KW"/>
</dbReference>
<feature type="active site" evidence="13">
    <location>
        <position position="123"/>
    </location>
</feature>
<dbReference type="AlphaFoldDB" id="A0A9X3CI24"/>
<evidence type="ECO:0000313" key="18">
    <source>
        <dbReference type="EMBL" id="MCW8336075.1"/>
    </source>
</evidence>
<evidence type="ECO:0000313" key="19">
    <source>
        <dbReference type="Proteomes" id="UP001155586"/>
    </source>
</evidence>
<dbReference type="InterPro" id="IPR037167">
    <property type="entry name" value="Peptidase_S11_C_sf"/>
</dbReference>
<gene>
    <name evidence="18" type="ORF">MD483_19885</name>
</gene>
<keyword evidence="5 18" id="KW-0121">Carboxypeptidase</keyword>
<keyword evidence="19" id="KW-1185">Reference proteome</keyword>
<evidence type="ECO:0000256" key="14">
    <source>
        <dbReference type="PIRSR" id="PIRSR618044-2"/>
    </source>
</evidence>
<dbReference type="GO" id="GO:0009252">
    <property type="term" value="P:peptidoglycan biosynthetic process"/>
    <property type="evidence" value="ECO:0007669"/>
    <property type="project" value="UniProtKB-KW"/>
</dbReference>
<dbReference type="RefSeq" id="WP_265689143.1">
    <property type="nucleotide sequence ID" value="NZ_JAKRRX010000175.1"/>
</dbReference>
<keyword evidence="9" id="KW-0133">Cell shape</keyword>
<comment type="caution">
    <text evidence="18">The sequence shown here is derived from an EMBL/GenBank/DDBJ whole genome shotgun (WGS) entry which is preliminary data.</text>
</comment>
<organism evidence="18 19">
    <name type="scientific">Vibrio paucivorans</name>
    <dbReference type="NCBI Taxonomy" id="2829489"/>
    <lineage>
        <taxon>Bacteria</taxon>
        <taxon>Pseudomonadati</taxon>
        <taxon>Pseudomonadota</taxon>
        <taxon>Gammaproteobacteria</taxon>
        <taxon>Vibrionales</taxon>
        <taxon>Vibrionaceae</taxon>
        <taxon>Vibrio</taxon>
    </lineage>
</organism>
<evidence type="ECO:0000256" key="5">
    <source>
        <dbReference type="ARBA" id="ARBA00022645"/>
    </source>
</evidence>
<evidence type="ECO:0000256" key="11">
    <source>
        <dbReference type="ARBA" id="ARBA00023316"/>
    </source>
</evidence>
<evidence type="ECO:0000256" key="9">
    <source>
        <dbReference type="ARBA" id="ARBA00022960"/>
    </source>
</evidence>
<dbReference type="PRINTS" id="PR00725">
    <property type="entry name" value="DADACBPTASE1"/>
</dbReference>
<accession>A0A9X3CI24</accession>
<comment type="pathway">
    <text evidence="2">Cell wall biogenesis; peptidoglycan biosynthesis.</text>
</comment>
<comment type="catalytic activity">
    <reaction evidence="12">
        <text>Preferential cleavage: (Ac)2-L-Lys-D-Ala-|-D-Ala. Also transpeptidation of peptidyl-alanyl moieties that are N-acyl substituents of D-alanine.</text>
        <dbReference type="EC" id="3.4.16.4"/>
    </reaction>
</comment>
<dbReference type="PANTHER" id="PTHR21581:SF6">
    <property type="entry name" value="TRAFFICKING PROTEIN PARTICLE COMPLEX SUBUNIT 12"/>
    <property type="match status" value="1"/>
</dbReference>
<proteinExistence type="inferred from homology"/>
<evidence type="ECO:0000256" key="10">
    <source>
        <dbReference type="ARBA" id="ARBA00022984"/>
    </source>
</evidence>
<dbReference type="Pfam" id="PF07943">
    <property type="entry name" value="PBP5_C"/>
    <property type="match status" value="1"/>
</dbReference>
<dbReference type="SUPFAM" id="SSF69189">
    <property type="entry name" value="Penicillin-binding protein associated domain"/>
    <property type="match status" value="1"/>
</dbReference>
<feature type="domain" description="Peptidase S11 D-Ala-D-Ala carboxypeptidase A C-terminal" evidence="17">
    <location>
        <begin position="276"/>
        <end position="366"/>
    </location>
</feature>
<comment type="function">
    <text evidence="1">Removes C-terminal D-alanyl residues from sugar-peptide cell wall precursors.</text>
</comment>
<evidence type="ECO:0000256" key="6">
    <source>
        <dbReference type="ARBA" id="ARBA00022670"/>
    </source>
</evidence>
<protein>
    <recommendedName>
        <fullName evidence="4">serine-type D-Ala-D-Ala carboxypeptidase</fullName>
        <ecNumber evidence="4">3.4.16.4</ecNumber>
    </recommendedName>
</protein>
<dbReference type="InterPro" id="IPR015956">
    <property type="entry name" value="Peniciliin-bd_prot_C_sf"/>
</dbReference>
<keyword evidence="7 16" id="KW-0732">Signal</keyword>
<feature type="signal peptide" evidence="16">
    <location>
        <begin position="1"/>
        <end position="22"/>
    </location>
</feature>
<dbReference type="GO" id="GO:0071555">
    <property type="term" value="P:cell wall organization"/>
    <property type="evidence" value="ECO:0007669"/>
    <property type="project" value="UniProtKB-KW"/>
</dbReference>
<keyword evidence="6" id="KW-0645">Protease</keyword>
<evidence type="ECO:0000256" key="7">
    <source>
        <dbReference type="ARBA" id="ARBA00022729"/>
    </source>
</evidence>